<feature type="non-terminal residue" evidence="2">
    <location>
        <position position="1"/>
    </location>
</feature>
<feature type="compositionally biased region" description="Polar residues" evidence="1">
    <location>
        <begin position="60"/>
        <end position="69"/>
    </location>
</feature>
<reference evidence="2" key="1">
    <citation type="journal article" date="2014" name="Front. Microbiol.">
        <title>High frequency of phylogenetically diverse reductive dehalogenase-homologous genes in deep subseafloor sedimentary metagenomes.</title>
        <authorList>
            <person name="Kawai M."/>
            <person name="Futagami T."/>
            <person name="Toyoda A."/>
            <person name="Takaki Y."/>
            <person name="Nishi S."/>
            <person name="Hori S."/>
            <person name="Arai W."/>
            <person name="Tsubouchi T."/>
            <person name="Morono Y."/>
            <person name="Uchiyama I."/>
            <person name="Ito T."/>
            <person name="Fujiyama A."/>
            <person name="Inagaki F."/>
            <person name="Takami H."/>
        </authorList>
    </citation>
    <scope>NUCLEOTIDE SEQUENCE</scope>
    <source>
        <strain evidence="2">Expedition CK06-06</strain>
    </source>
</reference>
<protein>
    <submittedName>
        <fullName evidence="2">Uncharacterized protein</fullName>
    </submittedName>
</protein>
<feature type="compositionally biased region" description="Basic and acidic residues" evidence="1">
    <location>
        <begin position="46"/>
        <end position="59"/>
    </location>
</feature>
<dbReference type="EMBL" id="BART01012012">
    <property type="protein sequence ID" value="GAG89856.1"/>
    <property type="molecule type" value="Genomic_DNA"/>
</dbReference>
<evidence type="ECO:0000313" key="2">
    <source>
        <dbReference type="EMBL" id="GAG89856.1"/>
    </source>
</evidence>
<name>X1D051_9ZZZZ</name>
<dbReference type="AlphaFoldDB" id="X1D051"/>
<accession>X1D051</accession>
<feature type="region of interest" description="Disordered" evidence="1">
    <location>
        <begin position="46"/>
        <end position="69"/>
    </location>
</feature>
<organism evidence="2">
    <name type="scientific">marine sediment metagenome</name>
    <dbReference type="NCBI Taxonomy" id="412755"/>
    <lineage>
        <taxon>unclassified sequences</taxon>
        <taxon>metagenomes</taxon>
        <taxon>ecological metagenomes</taxon>
    </lineage>
</organism>
<gene>
    <name evidence="2" type="ORF">S01H4_25291</name>
</gene>
<proteinExistence type="predicted"/>
<sequence length="69" mass="8287">LEEDLERYFFLKSIILFEIEDQKAAREALSQIKTKYWKNMVEKDPDSRTIRMEKKEKVSSDVNLPQISH</sequence>
<evidence type="ECO:0000256" key="1">
    <source>
        <dbReference type="SAM" id="MobiDB-lite"/>
    </source>
</evidence>
<comment type="caution">
    <text evidence="2">The sequence shown here is derived from an EMBL/GenBank/DDBJ whole genome shotgun (WGS) entry which is preliminary data.</text>
</comment>